<accession>S3DFL1</accession>
<feature type="transmembrane region" description="Helical" evidence="2">
    <location>
        <begin position="298"/>
        <end position="321"/>
    </location>
</feature>
<keyword evidence="2" id="KW-0812">Transmembrane</keyword>
<name>S3DFL1_GLAL2</name>
<dbReference type="RefSeq" id="XP_008086747.1">
    <property type="nucleotide sequence ID" value="XM_008088556.1"/>
</dbReference>
<feature type="compositionally biased region" description="Polar residues" evidence="1">
    <location>
        <begin position="268"/>
        <end position="280"/>
    </location>
</feature>
<keyword evidence="4" id="KW-1185">Reference proteome</keyword>
<proteinExistence type="predicted"/>
<keyword evidence="2" id="KW-1133">Transmembrane helix</keyword>
<evidence type="ECO:0000256" key="2">
    <source>
        <dbReference type="SAM" id="Phobius"/>
    </source>
</evidence>
<feature type="region of interest" description="Disordered" evidence="1">
    <location>
        <begin position="268"/>
        <end position="291"/>
    </location>
</feature>
<keyword evidence="2" id="KW-0472">Membrane</keyword>
<evidence type="ECO:0000256" key="1">
    <source>
        <dbReference type="SAM" id="MobiDB-lite"/>
    </source>
</evidence>
<dbReference type="AlphaFoldDB" id="S3DFL1"/>
<evidence type="ECO:0000313" key="3">
    <source>
        <dbReference type="EMBL" id="EPE25428.1"/>
    </source>
</evidence>
<dbReference type="GeneID" id="19460398"/>
<dbReference type="KEGG" id="glz:GLAREA_01340"/>
<dbReference type="HOGENOM" id="CLU_694547_0_0_1"/>
<dbReference type="Proteomes" id="UP000016922">
    <property type="component" value="Unassembled WGS sequence"/>
</dbReference>
<reference evidence="3 4" key="1">
    <citation type="journal article" date="2013" name="BMC Genomics">
        <title>Genomics-driven discovery of the pneumocandin biosynthetic gene cluster in the fungus Glarea lozoyensis.</title>
        <authorList>
            <person name="Chen L."/>
            <person name="Yue Q."/>
            <person name="Zhang X."/>
            <person name="Xiang M."/>
            <person name="Wang C."/>
            <person name="Li S."/>
            <person name="Che Y."/>
            <person name="Ortiz-Lopez F.J."/>
            <person name="Bills G.F."/>
            <person name="Liu X."/>
            <person name="An Z."/>
        </authorList>
    </citation>
    <scope>NUCLEOTIDE SEQUENCE [LARGE SCALE GENOMIC DNA]</scope>
    <source>
        <strain evidence="4">ATCC 20868 / MF5171</strain>
    </source>
</reference>
<dbReference type="OrthoDB" id="4497263at2759"/>
<protein>
    <submittedName>
        <fullName evidence="3">Uncharacterized protein</fullName>
    </submittedName>
</protein>
<dbReference type="STRING" id="1116229.S3DFL1"/>
<evidence type="ECO:0000313" key="4">
    <source>
        <dbReference type="Proteomes" id="UP000016922"/>
    </source>
</evidence>
<feature type="compositionally biased region" description="Basic and acidic residues" evidence="1">
    <location>
        <begin position="353"/>
        <end position="368"/>
    </location>
</feature>
<feature type="region of interest" description="Disordered" evidence="1">
    <location>
        <begin position="337"/>
        <end position="397"/>
    </location>
</feature>
<dbReference type="EMBL" id="KE145371">
    <property type="protein sequence ID" value="EPE25428.1"/>
    <property type="molecule type" value="Genomic_DNA"/>
</dbReference>
<gene>
    <name evidence="3" type="ORF">GLAREA_01340</name>
</gene>
<organism evidence="3 4">
    <name type="scientific">Glarea lozoyensis (strain ATCC 20868 / MF5171)</name>
    <dbReference type="NCBI Taxonomy" id="1116229"/>
    <lineage>
        <taxon>Eukaryota</taxon>
        <taxon>Fungi</taxon>
        <taxon>Dikarya</taxon>
        <taxon>Ascomycota</taxon>
        <taxon>Pezizomycotina</taxon>
        <taxon>Leotiomycetes</taxon>
        <taxon>Helotiales</taxon>
        <taxon>Helotiaceae</taxon>
        <taxon>Glarea</taxon>
    </lineage>
</organism>
<sequence length="397" mass="42957">MFGPTQTVELNNKMVTSWLPLTTIHTVPTECLTAFMSRYDFTEPTSEPQPFTASIFALGLQYVLPFDLRSKAEVTGTGTCYLLYQTYLETQAEYALSLRPDNLSCIAPEVRTWQGQVGADFRSTRISLGPMECPFLYTTAASVAVNPQTTYYQCCPSGYSLKRFTQIEESLNDVNPTIANRECTSPFPPGHVVSFIERDNFGFPDQNLTTTVGLNGLDASAVASPINGYKFGAPSVSVTNTSTPSTLTTNAMSVPRTISTVIASSNIQTISTRSPNSQPTEFPENRPKTPVPKLSTGAGVGIGSSAVIGLLAFIALIGVCFQKQRRKQMQYTNEKECLEKQSGGAAIHQLSSNKEESSEMPAHVEAKELSSQTSPLELDSGGTLDPSEICEMASGNN</sequence>